<evidence type="ECO:0000313" key="1">
    <source>
        <dbReference type="EMBL" id="KFV67911.1"/>
    </source>
</evidence>
<reference evidence="1 2" key="1">
    <citation type="submission" date="2014-04" db="EMBL/GenBank/DDBJ databases">
        <title>Genome evolution of avian class.</title>
        <authorList>
            <person name="Zhang G."/>
            <person name="Li C."/>
        </authorList>
    </citation>
    <scope>NUCLEOTIDE SEQUENCE [LARGE SCALE GENOMIC DNA]</scope>
    <source>
        <strain evidence="1">BGI_N307</strain>
    </source>
</reference>
<feature type="non-terminal residue" evidence="1">
    <location>
        <position position="222"/>
    </location>
</feature>
<organism evidence="1 2">
    <name type="scientific">Dryobates pubescens</name>
    <name type="common">Downy woodpecker</name>
    <name type="synonym">Picoides pubescens</name>
    <dbReference type="NCBI Taxonomy" id="118200"/>
    <lineage>
        <taxon>Eukaryota</taxon>
        <taxon>Metazoa</taxon>
        <taxon>Chordata</taxon>
        <taxon>Craniata</taxon>
        <taxon>Vertebrata</taxon>
        <taxon>Euteleostomi</taxon>
        <taxon>Archelosauria</taxon>
        <taxon>Archosauria</taxon>
        <taxon>Dinosauria</taxon>
        <taxon>Saurischia</taxon>
        <taxon>Theropoda</taxon>
        <taxon>Coelurosauria</taxon>
        <taxon>Aves</taxon>
        <taxon>Neognathae</taxon>
        <taxon>Neoaves</taxon>
        <taxon>Telluraves</taxon>
        <taxon>Coraciimorphae</taxon>
        <taxon>Piciformes</taxon>
        <taxon>Picidae</taxon>
        <taxon>Dryobates</taxon>
    </lineage>
</organism>
<accession>A0A093IMI2</accession>
<keyword evidence="2" id="KW-1185">Reference proteome</keyword>
<evidence type="ECO:0000313" key="2">
    <source>
        <dbReference type="Proteomes" id="UP000053875"/>
    </source>
</evidence>
<gene>
    <name evidence="1" type="ORF">N307_10429</name>
</gene>
<dbReference type="EMBL" id="KL216060">
    <property type="protein sequence ID" value="KFV67911.1"/>
    <property type="molecule type" value="Genomic_DNA"/>
</dbReference>
<dbReference type="Proteomes" id="UP000053875">
    <property type="component" value="Unassembled WGS sequence"/>
</dbReference>
<name>A0A093IMI2_DRYPU</name>
<dbReference type="STRING" id="118200.A0A093IMI2"/>
<proteinExistence type="predicted"/>
<protein>
    <submittedName>
        <fullName evidence="1">Uncharacterized protein</fullName>
    </submittedName>
</protein>
<feature type="non-terminal residue" evidence="1">
    <location>
        <position position="1"/>
    </location>
</feature>
<dbReference type="AlphaFoldDB" id="A0A093IMI2"/>
<sequence>QIDGQNKMLKEKLVSRLHFKPERAEVLLMVKGKCMACEPAGSSERDNSELSSSVDKRYPILRTAVYRASTKRKDKAPVREEGMSFGNVLSRVQKESIFQPTSMSEHETTKLKSSITKPASLISKNENLKETVPTTSACKEIQHGFGMLPSSSVNDNIRQTETQTAVLEPSYYKETCEQTTERPSKRTLRTKVHSYDRTEPLDDDVIVHILRLRGKLGWQTKI</sequence>